<reference evidence="4" key="1">
    <citation type="submission" date="2017-02" db="UniProtKB">
        <authorList>
            <consortium name="WormBaseParasite"/>
        </authorList>
    </citation>
    <scope>IDENTIFICATION</scope>
</reference>
<name>A0A0M3K806_ANISI</name>
<gene>
    <name evidence="2" type="ORF">ASIM_LOCUS16504</name>
</gene>
<reference evidence="2 3" key="2">
    <citation type="submission" date="2018-11" db="EMBL/GenBank/DDBJ databases">
        <authorList>
            <consortium name="Pathogen Informatics"/>
        </authorList>
    </citation>
    <scope>NUCLEOTIDE SEQUENCE [LARGE SCALE GENOMIC DNA]</scope>
</reference>
<evidence type="ECO:0000313" key="4">
    <source>
        <dbReference type="WBParaSite" id="ASIM_0001709701-mRNA-1"/>
    </source>
</evidence>
<feature type="compositionally biased region" description="Polar residues" evidence="1">
    <location>
        <begin position="35"/>
        <end position="44"/>
    </location>
</feature>
<organism evidence="4">
    <name type="scientific">Anisakis simplex</name>
    <name type="common">Herring worm</name>
    <dbReference type="NCBI Taxonomy" id="6269"/>
    <lineage>
        <taxon>Eukaryota</taxon>
        <taxon>Metazoa</taxon>
        <taxon>Ecdysozoa</taxon>
        <taxon>Nematoda</taxon>
        <taxon>Chromadorea</taxon>
        <taxon>Rhabditida</taxon>
        <taxon>Spirurina</taxon>
        <taxon>Ascaridomorpha</taxon>
        <taxon>Ascaridoidea</taxon>
        <taxon>Anisakidae</taxon>
        <taxon>Anisakis</taxon>
        <taxon>Anisakis simplex complex</taxon>
    </lineage>
</organism>
<feature type="region of interest" description="Disordered" evidence="1">
    <location>
        <begin position="1"/>
        <end position="49"/>
    </location>
</feature>
<dbReference type="EMBL" id="UYRR01033153">
    <property type="protein sequence ID" value="VDK57978.1"/>
    <property type="molecule type" value="Genomic_DNA"/>
</dbReference>
<protein>
    <submittedName>
        <fullName evidence="2 4">Uncharacterized protein</fullName>
    </submittedName>
</protein>
<evidence type="ECO:0000256" key="1">
    <source>
        <dbReference type="SAM" id="MobiDB-lite"/>
    </source>
</evidence>
<dbReference type="Proteomes" id="UP000267096">
    <property type="component" value="Unassembled WGS sequence"/>
</dbReference>
<feature type="compositionally biased region" description="Polar residues" evidence="1">
    <location>
        <begin position="1"/>
        <end position="27"/>
    </location>
</feature>
<sequence length="83" mass="8866">MATTVPSLITDHGQTPATQKSASNSPHITRKVTDVSRNSSVLTNRTRKSTLKELSPSELLADGTSGWVCPGIDNLMLVVSVFL</sequence>
<accession>A0A0M3K806</accession>
<proteinExistence type="predicted"/>
<evidence type="ECO:0000313" key="2">
    <source>
        <dbReference type="EMBL" id="VDK57978.1"/>
    </source>
</evidence>
<keyword evidence="3" id="KW-1185">Reference proteome</keyword>
<evidence type="ECO:0000313" key="3">
    <source>
        <dbReference type="Proteomes" id="UP000267096"/>
    </source>
</evidence>
<dbReference type="WBParaSite" id="ASIM_0001709701-mRNA-1">
    <property type="protein sequence ID" value="ASIM_0001709701-mRNA-1"/>
    <property type="gene ID" value="ASIM_0001709701"/>
</dbReference>
<dbReference type="AlphaFoldDB" id="A0A0M3K806"/>